<proteinExistence type="predicted"/>
<name>A0ABN9I1S7_RALPI</name>
<comment type="caution">
    <text evidence="1">The sequence shown here is derived from an EMBL/GenBank/DDBJ whole genome shotgun (WGS) entry which is preliminary data.</text>
</comment>
<sequence length="257" mass="27782">MQSKHYDAVNRCVYCGDTEGPFTDEHIIPLSLSGDLLLRAASCGQCQDITSALEAFCARSMFGPFRIRYGLKTRRPKKRPSELAVVRIEPDGRMSKTLVPADGHPALLVMPQLPATPGVLIDSSPSDDLPGASAWAYIGNRNVLQGVAEGTRVGGTPFHPLSILRLVAKIAHCHTVGEVGLEGFKPYLQQLILGRFAAPGHFIGSVSPAPSGPTDNLHEVFLSTTELHGKTYFVSTVRLFAQFGAPKYDVIVGEQCR</sequence>
<evidence type="ECO:0000313" key="1">
    <source>
        <dbReference type="EMBL" id="CAJ0725580.1"/>
    </source>
</evidence>
<organism evidence="1 2">
    <name type="scientific">Ralstonia pickettii</name>
    <name type="common">Burkholderia pickettii</name>
    <dbReference type="NCBI Taxonomy" id="329"/>
    <lineage>
        <taxon>Bacteria</taxon>
        <taxon>Pseudomonadati</taxon>
        <taxon>Pseudomonadota</taxon>
        <taxon>Betaproteobacteria</taxon>
        <taxon>Burkholderiales</taxon>
        <taxon>Burkholderiaceae</taxon>
        <taxon>Ralstonia</taxon>
    </lineage>
</organism>
<gene>
    <name evidence="1" type="ORF">R38712_02755</name>
</gene>
<accession>A0ABN9I1S7</accession>
<evidence type="ECO:0008006" key="3">
    <source>
        <dbReference type="Google" id="ProtNLM"/>
    </source>
</evidence>
<dbReference type="Proteomes" id="UP001189303">
    <property type="component" value="Unassembled WGS sequence"/>
</dbReference>
<reference evidence="1 2" key="1">
    <citation type="submission" date="2023-07" db="EMBL/GenBank/DDBJ databases">
        <authorList>
            <person name="Peeters C."/>
        </authorList>
    </citation>
    <scope>NUCLEOTIDE SEQUENCE [LARGE SCALE GENOMIC DNA]</scope>
    <source>
        <strain evidence="1 2">R-38712</strain>
    </source>
</reference>
<keyword evidence="2" id="KW-1185">Reference proteome</keyword>
<protein>
    <recommendedName>
        <fullName evidence="3">HNH endonuclease 5 domain-containing protein</fullName>
    </recommendedName>
</protein>
<dbReference type="EMBL" id="CATWFT010000007">
    <property type="protein sequence ID" value="CAJ0725580.1"/>
    <property type="molecule type" value="Genomic_DNA"/>
</dbReference>
<evidence type="ECO:0000313" key="2">
    <source>
        <dbReference type="Proteomes" id="UP001189303"/>
    </source>
</evidence>